<dbReference type="InterPro" id="IPR014710">
    <property type="entry name" value="RmlC-like_jellyroll"/>
</dbReference>
<dbReference type="AlphaFoldDB" id="A0A9W9F1W2"/>
<gene>
    <name evidence="3" type="ORF">NUU61_006901</name>
</gene>
<feature type="region of interest" description="Disordered" evidence="1">
    <location>
        <begin position="1"/>
        <end position="27"/>
    </location>
</feature>
<name>A0A9W9F1W2_9EURO</name>
<dbReference type="Gene3D" id="2.60.120.10">
    <property type="entry name" value="Jelly Rolls"/>
    <property type="match status" value="1"/>
</dbReference>
<comment type="caution">
    <text evidence="3">The sequence shown here is derived from an EMBL/GenBank/DDBJ whole genome shotgun (WGS) entry which is preliminary data.</text>
</comment>
<dbReference type="InterPro" id="IPR025979">
    <property type="entry name" value="ChrR-like_cupin_dom"/>
</dbReference>
<accession>A0A9W9F1W2</accession>
<sequence>MPFHQQEFTTRPPHPPAGTPPDSRTTHPWYNVGPGIWELLLNGDAEHKSVLQWWEPNNISTQIEPITHTYIEEVCFIEGGLEDLSLKQAWGVGAYAYREPGMKHGPYRASAEGCLQFVKVVPPSLRA</sequence>
<dbReference type="InterPro" id="IPR011051">
    <property type="entry name" value="RmlC_Cupin_sf"/>
</dbReference>
<reference evidence="3" key="2">
    <citation type="journal article" date="2023" name="IMA Fungus">
        <title>Comparative genomic study of the Penicillium genus elucidates a diverse pangenome and 15 lateral gene transfer events.</title>
        <authorList>
            <person name="Petersen C."/>
            <person name="Sorensen T."/>
            <person name="Nielsen M.R."/>
            <person name="Sondergaard T.E."/>
            <person name="Sorensen J.L."/>
            <person name="Fitzpatrick D.A."/>
            <person name="Frisvad J.C."/>
            <person name="Nielsen K.L."/>
        </authorList>
    </citation>
    <scope>NUCLEOTIDE SEQUENCE</scope>
    <source>
        <strain evidence="3">IBT 34128</strain>
    </source>
</reference>
<feature type="domain" description="ChrR-like cupin" evidence="2">
    <location>
        <begin position="26"/>
        <end position="120"/>
    </location>
</feature>
<dbReference type="OrthoDB" id="9970537at2759"/>
<evidence type="ECO:0000259" key="2">
    <source>
        <dbReference type="Pfam" id="PF12973"/>
    </source>
</evidence>
<reference evidence="3" key="1">
    <citation type="submission" date="2022-11" db="EMBL/GenBank/DDBJ databases">
        <authorList>
            <person name="Petersen C."/>
        </authorList>
    </citation>
    <scope>NUCLEOTIDE SEQUENCE</scope>
    <source>
        <strain evidence="3">IBT 34128</strain>
    </source>
</reference>
<dbReference type="GeneID" id="81396597"/>
<dbReference type="Pfam" id="PF12973">
    <property type="entry name" value="Cupin_7"/>
    <property type="match status" value="1"/>
</dbReference>
<evidence type="ECO:0000313" key="3">
    <source>
        <dbReference type="EMBL" id="KAJ5092031.1"/>
    </source>
</evidence>
<evidence type="ECO:0000256" key="1">
    <source>
        <dbReference type="SAM" id="MobiDB-lite"/>
    </source>
</evidence>
<dbReference type="RefSeq" id="XP_056510228.1">
    <property type="nucleotide sequence ID" value="XM_056657428.1"/>
</dbReference>
<dbReference type="SUPFAM" id="SSF51182">
    <property type="entry name" value="RmlC-like cupins"/>
    <property type="match status" value="1"/>
</dbReference>
<evidence type="ECO:0000313" key="4">
    <source>
        <dbReference type="Proteomes" id="UP001141434"/>
    </source>
</evidence>
<protein>
    <recommendedName>
        <fullName evidence="2">ChrR-like cupin domain-containing protein</fullName>
    </recommendedName>
</protein>
<keyword evidence="4" id="KW-1185">Reference proteome</keyword>
<dbReference type="Proteomes" id="UP001141434">
    <property type="component" value="Unassembled WGS sequence"/>
</dbReference>
<dbReference type="EMBL" id="JAPMSZ010000009">
    <property type="protein sequence ID" value="KAJ5092031.1"/>
    <property type="molecule type" value="Genomic_DNA"/>
</dbReference>
<organism evidence="3 4">
    <name type="scientific">Penicillium alfredii</name>
    <dbReference type="NCBI Taxonomy" id="1506179"/>
    <lineage>
        <taxon>Eukaryota</taxon>
        <taxon>Fungi</taxon>
        <taxon>Dikarya</taxon>
        <taxon>Ascomycota</taxon>
        <taxon>Pezizomycotina</taxon>
        <taxon>Eurotiomycetes</taxon>
        <taxon>Eurotiomycetidae</taxon>
        <taxon>Eurotiales</taxon>
        <taxon>Aspergillaceae</taxon>
        <taxon>Penicillium</taxon>
    </lineage>
</organism>
<proteinExistence type="predicted"/>